<gene>
    <name evidence="3" type="ORF">JOB18_006943</name>
</gene>
<evidence type="ECO:0000256" key="1">
    <source>
        <dbReference type="SAM" id="MobiDB-lite"/>
    </source>
</evidence>
<keyword evidence="4" id="KW-1185">Reference proteome</keyword>
<keyword evidence="2" id="KW-0732">Signal</keyword>
<feature type="chain" id="PRO_5044023289" evidence="2">
    <location>
        <begin position="18"/>
        <end position="150"/>
    </location>
</feature>
<feature type="region of interest" description="Disordered" evidence="1">
    <location>
        <begin position="114"/>
        <end position="134"/>
    </location>
</feature>
<comment type="caution">
    <text evidence="3">The sequence shown here is derived from an EMBL/GenBank/DDBJ whole genome shotgun (WGS) entry which is preliminary data.</text>
</comment>
<sequence length="150" mass="16645">MNKRYTVLLTVMSAVLLDSTYDVLTELSSTIGIAALITWLDDVKPSVANDGLKLNQISAIQRLLVNRHREEGGREARIIRAPWFSESEAVISEQSTFNSAVLLSAVLRFSGRDTKQHVTPKHGKDEKNNGNVVVNSSGLRKKNVLDFRVP</sequence>
<proteinExistence type="predicted"/>
<dbReference type="AlphaFoldDB" id="A0AAV6Q6U9"/>
<reference evidence="3 4" key="1">
    <citation type="journal article" date="2021" name="Sci. Rep.">
        <title>Chromosome anchoring in Senegalese sole (Solea senegalensis) reveals sex-associated markers and genome rearrangements in flatfish.</title>
        <authorList>
            <person name="Guerrero-Cozar I."/>
            <person name="Gomez-Garrido J."/>
            <person name="Berbel C."/>
            <person name="Martinez-Blanch J.F."/>
            <person name="Alioto T."/>
            <person name="Claros M.G."/>
            <person name="Gagnaire P.A."/>
            <person name="Manchado M."/>
        </authorList>
    </citation>
    <scope>NUCLEOTIDE SEQUENCE [LARGE SCALE GENOMIC DNA]</scope>
    <source>
        <strain evidence="3">Sse05_10M</strain>
    </source>
</reference>
<feature type="compositionally biased region" description="Basic and acidic residues" evidence="1">
    <location>
        <begin position="114"/>
        <end position="128"/>
    </location>
</feature>
<accession>A0AAV6Q6U9</accession>
<protein>
    <submittedName>
        <fullName evidence="3">Uncharacterized protein</fullName>
    </submittedName>
</protein>
<feature type="signal peptide" evidence="2">
    <location>
        <begin position="1"/>
        <end position="17"/>
    </location>
</feature>
<dbReference type="Proteomes" id="UP000693946">
    <property type="component" value="Linkage Group LG6"/>
</dbReference>
<dbReference type="EMBL" id="JAGKHQ010000018">
    <property type="protein sequence ID" value="KAG7485291.1"/>
    <property type="molecule type" value="Genomic_DNA"/>
</dbReference>
<evidence type="ECO:0000313" key="4">
    <source>
        <dbReference type="Proteomes" id="UP000693946"/>
    </source>
</evidence>
<organism evidence="3 4">
    <name type="scientific">Solea senegalensis</name>
    <name type="common">Senegalese sole</name>
    <dbReference type="NCBI Taxonomy" id="28829"/>
    <lineage>
        <taxon>Eukaryota</taxon>
        <taxon>Metazoa</taxon>
        <taxon>Chordata</taxon>
        <taxon>Craniata</taxon>
        <taxon>Vertebrata</taxon>
        <taxon>Euteleostomi</taxon>
        <taxon>Actinopterygii</taxon>
        <taxon>Neopterygii</taxon>
        <taxon>Teleostei</taxon>
        <taxon>Neoteleostei</taxon>
        <taxon>Acanthomorphata</taxon>
        <taxon>Carangaria</taxon>
        <taxon>Pleuronectiformes</taxon>
        <taxon>Pleuronectoidei</taxon>
        <taxon>Soleidae</taxon>
        <taxon>Solea</taxon>
    </lineage>
</organism>
<evidence type="ECO:0000313" key="3">
    <source>
        <dbReference type="EMBL" id="KAG7485291.1"/>
    </source>
</evidence>
<evidence type="ECO:0000256" key="2">
    <source>
        <dbReference type="SAM" id="SignalP"/>
    </source>
</evidence>
<name>A0AAV6Q6U9_SOLSE</name>